<gene>
    <name evidence="1" type="ORF">GT348_08545</name>
</gene>
<proteinExistence type="predicted"/>
<dbReference type="RefSeq" id="WP_160619337.1">
    <property type="nucleotide sequence ID" value="NZ_CP047652.1"/>
</dbReference>
<dbReference type="EMBL" id="CP047652">
    <property type="protein sequence ID" value="QHI96265.1"/>
    <property type="molecule type" value="Genomic_DNA"/>
</dbReference>
<dbReference type="AlphaFoldDB" id="A0A6P1NC62"/>
<name>A0A6P1NC62_9PROT</name>
<sequence>MQDASTLTRLWLIDWFGHIIGHDPIRDELIRQPFTSGEYPDLFLLASVPLQLPATAVLRKRSSLPRSLPELEMVDAKNNLIGLRVKDRDTWFSVNPRNELTHFNSAALMGWEMFAPLTLEMLNGLSALIDRKVATVSDSSGQEVAPLTFKPEGDNIARLGDFSFMIGQNLNVLRTIGEMSPDSTLKVTFKPAEGSTGSASFTIKRLASAS</sequence>
<reference evidence="1 2" key="1">
    <citation type="submission" date="2020-01" db="EMBL/GenBank/DDBJ databases">
        <title>Genome sequencing of strain KACC 21507.</title>
        <authorList>
            <person name="Heo J."/>
            <person name="Kim S.-J."/>
            <person name="Kim J.-S."/>
            <person name="Hong S.-B."/>
            <person name="Kwon S.-W."/>
        </authorList>
    </citation>
    <scope>NUCLEOTIDE SEQUENCE [LARGE SCALE GENOMIC DNA]</scope>
    <source>
        <strain evidence="1 2">KACC 21507</strain>
    </source>
</reference>
<dbReference type="Proteomes" id="UP000463975">
    <property type="component" value="Chromosome"/>
</dbReference>
<evidence type="ECO:0000313" key="2">
    <source>
        <dbReference type="Proteomes" id="UP000463975"/>
    </source>
</evidence>
<protein>
    <submittedName>
        <fullName evidence="1">Uncharacterized protein</fullName>
    </submittedName>
</protein>
<keyword evidence="2" id="KW-1185">Reference proteome</keyword>
<evidence type="ECO:0000313" key="1">
    <source>
        <dbReference type="EMBL" id="QHI96265.1"/>
    </source>
</evidence>
<organism evidence="1 2">
    <name type="scientific">Aristophania vespae</name>
    <dbReference type="NCBI Taxonomy" id="2697033"/>
    <lineage>
        <taxon>Bacteria</taxon>
        <taxon>Pseudomonadati</taxon>
        <taxon>Pseudomonadota</taxon>
        <taxon>Alphaproteobacteria</taxon>
        <taxon>Acetobacterales</taxon>
        <taxon>Acetobacteraceae</taxon>
        <taxon>Aristophania</taxon>
    </lineage>
</organism>
<accession>A0A6P1NC62</accession>
<dbReference type="KEGG" id="bomb:GT348_08545"/>